<dbReference type="SFLD" id="SFLDG01168">
    <property type="entry name" value="Ferric_reductase_subgroup_(FRE"/>
    <property type="match status" value="1"/>
</dbReference>
<keyword evidence="6 14" id="KW-0812">Transmembrane</keyword>
<evidence type="ECO:0000256" key="5">
    <source>
        <dbReference type="ARBA" id="ARBA00022475"/>
    </source>
</evidence>
<dbReference type="InterPro" id="IPR017927">
    <property type="entry name" value="FAD-bd_FR_type"/>
</dbReference>
<dbReference type="GO" id="GO:0006879">
    <property type="term" value="P:intracellular iron ion homeostasis"/>
    <property type="evidence" value="ECO:0007669"/>
    <property type="project" value="TreeGrafter"/>
</dbReference>
<feature type="transmembrane region" description="Helical" evidence="14">
    <location>
        <begin position="253"/>
        <end position="270"/>
    </location>
</feature>
<keyword evidence="17" id="KW-1185">Reference proteome</keyword>
<dbReference type="GO" id="GO:0052851">
    <property type="term" value="F:ferric-chelate reductase (NADPH) activity"/>
    <property type="evidence" value="ECO:0007669"/>
    <property type="project" value="UniProtKB-EC"/>
</dbReference>
<evidence type="ECO:0000256" key="8">
    <source>
        <dbReference type="ARBA" id="ARBA00022989"/>
    </source>
</evidence>
<dbReference type="PANTHER" id="PTHR32361">
    <property type="entry name" value="FERRIC/CUPRIC REDUCTASE TRANSMEMBRANE COMPONENT"/>
    <property type="match status" value="1"/>
</dbReference>
<evidence type="ECO:0000256" key="6">
    <source>
        <dbReference type="ARBA" id="ARBA00022692"/>
    </source>
</evidence>
<evidence type="ECO:0000256" key="7">
    <source>
        <dbReference type="ARBA" id="ARBA00022982"/>
    </source>
</evidence>
<evidence type="ECO:0000313" key="17">
    <source>
        <dbReference type="Proteomes" id="UP000070133"/>
    </source>
</evidence>
<accession>A0A139HTS1</accession>
<evidence type="ECO:0000259" key="15">
    <source>
        <dbReference type="PROSITE" id="PS51384"/>
    </source>
</evidence>
<comment type="caution">
    <text evidence="16">The sequence shown here is derived from an EMBL/GenBank/DDBJ whole genome shotgun (WGS) entry which is preliminary data.</text>
</comment>
<evidence type="ECO:0000256" key="11">
    <source>
        <dbReference type="ARBA" id="ARBA00023136"/>
    </source>
</evidence>
<keyword evidence="9" id="KW-0560">Oxidoreductase</keyword>
<dbReference type="InterPro" id="IPR013112">
    <property type="entry name" value="FAD-bd_8"/>
</dbReference>
<feature type="transmembrane region" description="Helical" evidence="14">
    <location>
        <begin position="282"/>
        <end position="303"/>
    </location>
</feature>
<comment type="similarity">
    <text evidence="2">Belongs to the ferric reductase (FRE) family.</text>
</comment>
<dbReference type="InterPro" id="IPR017938">
    <property type="entry name" value="Riboflavin_synthase-like_b-brl"/>
</dbReference>
<keyword evidence="7" id="KW-0249">Electron transport</keyword>
<dbReference type="SUPFAM" id="SSF63380">
    <property type="entry name" value="Riboflavin synthase domain-like"/>
    <property type="match status" value="1"/>
</dbReference>
<dbReference type="PROSITE" id="PS51384">
    <property type="entry name" value="FAD_FR"/>
    <property type="match status" value="1"/>
</dbReference>
<dbReference type="SFLD" id="SFLDS00052">
    <property type="entry name" value="Ferric_Reductase_Domain"/>
    <property type="match status" value="1"/>
</dbReference>
<dbReference type="SUPFAM" id="SSF52343">
    <property type="entry name" value="Ferredoxin reductase-like, C-terminal NADP-linked domain"/>
    <property type="match status" value="1"/>
</dbReference>
<dbReference type="InterPro" id="IPR013121">
    <property type="entry name" value="Fe_red_NAD-bd_6"/>
</dbReference>
<dbReference type="Pfam" id="PF01794">
    <property type="entry name" value="Ferric_reduct"/>
    <property type="match status" value="1"/>
</dbReference>
<feature type="transmembrane region" description="Helical" evidence="14">
    <location>
        <begin position="172"/>
        <end position="194"/>
    </location>
</feature>
<dbReference type="GO" id="GO:0005886">
    <property type="term" value="C:plasma membrane"/>
    <property type="evidence" value="ECO:0007669"/>
    <property type="project" value="UniProtKB-SubCell"/>
</dbReference>
<dbReference type="InterPro" id="IPR039261">
    <property type="entry name" value="FNR_nucleotide-bd"/>
</dbReference>
<dbReference type="Proteomes" id="UP000070133">
    <property type="component" value="Unassembled WGS sequence"/>
</dbReference>
<evidence type="ECO:0000256" key="9">
    <source>
        <dbReference type="ARBA" id="ARBA00023002"/>
    </source>
</evidence>
<gene>
    <name evidence="16" type="ORF">AC578_1031</name>
</gene>
<dbReference type="Gene3D" id="3.40.50.80">
    <property type="entry name" value="Nucleotide-binding domain of ferredoxin-NADP reductase (FNR) module"/>
    <property type="match status" value="1"/>
</dbReference>
<evidence type="ECO:0000313" key="16">
    <source>
        <dbReference type="EMBL" id="KXT05848.1"/>
    </source>
</evidence>
<sequence length="607" mass="66597">MAQMWQLVRRHGDDGDMDDMDMGGMDMGGSSSSSMTPLSADGVDFSNNTQAMDFLGDLLYDTYLKIDGANYAKSFWYGIVVVVGLATLFNFARWLTLQQRLRAAARGHVQSARPKGMLAAIGREATYLQFTPTTKSLFLRIPTVGTILLVLTYLAFIIALEFADNSIAGAQYLQGLGVRAGWLAVAQLPLLVLLSNKNSIIGSLTGTSWERLNVLHRWVARGMLLLAIFHFGFQSTVWQSTLAPLRYLSYEFFVVQHILTWFGFVAALMLHLPSTALSSRVYVYMPIGIYLADRILRSLLLAWNNLRVSRATMVQLEGGVTKLRISNKAIKRWRPGSHVLLSLPRFGILQSHPATIMSTPKSHNGDLIFILKGHKGFTKKILNEANPSTEALIPSSKNLNNVEKHAQVVAQSTHVAIIDGPYGGSHSDFAAFDSICLLAGSTGITFTTSILQDLADRISHHAKNFPLRRIHFVWCVKNTNCARWISNDLQAAFTTLQNCAVHVGMGVYVTCAESGNEAAAKKVASSQTSGRKMPFLRCADFYSGRPDLREVLETLLDGADGESGVAVCGPIGLVSTTRNMLVRLSDERAIHKGTGAQGCYLHAETFS</sequence>
<feature type="transmembrane region" description="Helical" evidence="14">
    <location>
        <begin position="215"/>
        <end position="233"/>
    </location>
</feature>
<evidence type="ECO:0000256" key="1">
    <source>
        <dbReference type="ARBA" id="ARBA00004651"/>
    </source>
</evidence>
<feature type="transmembrane region" description="Helical" evidence="14">
    <location>
        <begin position="137"/>
        <end position="160"/>
    </location>
</feature>
<reference evidence="16 17" key="1">
    <citation type="submission" date="2015-07" db="EMBL/GenBank/DDBJ databases">
        <title>Comparative genomics of the Sigatoka disease complex on banana suggests a link between parallel evolutionary changes in Pseudocercospora fijiensis and Pseudocercospora eumusae and increased virulence on the banana host.</title>
        <authorList>
            <person name="Chang T.-C."/>
            <person name="Salvucci A."/>
            <person name="Crous P.W."/>
            <person name="Stergiopoulos I."/>
        </authorList>
    </citation>
    <scope>NUCLEOTIDE SEQUENCE [LARGE SCALE GENOMIC DNA]</scope>
    <source>
        <strain evidence="16 17">CBS 114824</strain>
    </source>
</reference>
<dbReference type="CDD" id="cd06186">
    <property type="entry name" value="NOX_Duox_like_FAD_NADP"/>
    <property type="match status" value="1"/>
</dbReference>
<dbReference type="Pfam" id="PF08030">
    <property type="entry name" value="NAD_binding_6"/>
    <property type="match status" value="1"/>
</dbReference>
<comment type="subcellular location">
    <subcellularLocation>
        <location evidence="1">Cell membrane</location>
        <topology evidence="1">Multi-pass membrane protein</topology>
    </subcellularLocation>
</comment>
<protein>
    <recommendedName>
        <fullName evidence="3">ferric-chelate reductase (NADPH)</fullName>
        <ecNumber evidence="3">1.16.1.9</ecNumber>
    </recommendedName>
</protein>
<keyword evidence="5" id="KW-1003">Cell membrane</keyword>
<dbReference type="EC" id="1.16.1.9" evidence="3"/>
<evidence type="ECO:0000256" key="2">
    <source>
        <dbReference type="ARBA" id="ARBA00006278"/>
    </source>
</evidence>
<keyword evidence="12" id="KW-0325">Glycoprotein</keyword>
<dbReference type="EMBL" id="LFZN01000010">
    <property type="protein sequence ID" value="KXT05848.1"/>
    <property type="molecule type" value="Genomic_DNA"/>
</dbReference>
<evidence type="ECO:0000256" key="10">
    <source>
        <dbReference type="ARBA" id="ARBA00023065"/>
    </source>
</evidence>
<keyword evidence="8 14" id="KW-1133">Transmembrane helix</keyword>
<feature type="domain" description="FAD-binding FR-type" evidence="15">
    <location>
        <begin position="301"/>
        <end position="428"/>
    </location>
</feature>
<name>A0A139HTS1_9PEZI</name>
<dbReference type="GO" id="GO:0015677">
    <property type="term" value="P:copper ion import"/>
    <property type="evidence" value="ECO:0007669"/>
    <property type="project" value="TreeGrafter"/>
</dbReference>
<dbReference type="Pfam" id="PF08022">
    <property type="entry name" value="FAD_binding_8"/>
    <property type="match status" value="1"/>
</dbReference>
<dbReference type="InterPro" id="IPR051410">
    <property type="entry name" value="Ferric/Cupric_Reductase"/>
</dbReference>
<dbReference type="PANTHER" id="PTHR32361:SF9">
    <property type="entry name" value="FERRIC REDUCTASE TRANSMEMBRANE COMPONENT 3-RELATED"/>
    <property type="match status" value="1"/>
</dbReference>
<keyword evidence="11 14" id="KW-0472">Membrane</keyword>
<proteinExistence type="inferred from homology"/>
<dbReference type="InterPro" id="IPR013130">
    <property type="entry name" value="Fe3_Rdtase_TM_dom"/>
</dbReference>
<evidence type="ECO:0000256" key="4">
    <source>
        <dbReference type="ARBA" id="ARBA00022448"/>
    </source>
</evidence>
<keyword evidence="10" id="KW-0406">Ion transport</keyword>
<dbReference type="AlphaFoldDB" id="A0A139HTS1"/>
<evidence type="ECO:0000256" key="14">
    <source>
        <dbReference type="SAM" id="Phobius"/>
    </source>
</evidence>
<organism evidence="16 17">
    <name type="scientific">Pseudocercospora eumusae</name>
    <dbReference type="NCBI Taxonomy" id="321146"/>
    <lineage>
        <taxon>Eukaryota</taxon>
        <taxon>Fungi</taxon>
        <taxon>Dikarya</taxon>
        <taxon>Ascomycota</taxon>
        <taxon>Pezizomycotina</taxon>
        <taxon>Dothideomycetes</taxon>
        <taxon>Dothideomycetidae</taxon>
        <taxon>Mycosphaerellales</taxon>
        <taxon>Mycosphaerellaceae</taxon>
        <taxon>Pseudocercospora</taxon>
    </lineage>
</organism>
<evidence type="ECO:0000256" key="3">
    <source>
        <dbReference type="ARBA" id="ARBA00012668"/>
    </source>
</evidence>
<feature type="transmembrane region" description="Helical" evidence="14">
    <location>
        <begin position="74"/>
        <end position="92"/>
    </location>
</feature>
<dbReference type="STRING" id="321146.A0A139HTS1"/>
<evidence type="ECO:0000256" key="12">
    <source>
        <dbReference type="ARBA" id="ARBA00023180"/>
    </source>
</evidence>
<dbReference type="OrthoDB" id="3944240at2759"/>
<comment type="catalytic activity">
    <reaction evidence="13">
        <text>2 a Fe(II)-siderophore + NADP(+) + H(+) = 2 a Fe(III)-siderophore + NADPH</text>
        <dbReference type="Rhea" id="RHEA:28795"/>
        <dbReference type="Rhea" id="RHEA-COMP:11342"/>
        <dbReference type="Rhea" id="RHEA-COMP:11344"/>
        <dbReference type="ChEBI" id="CHEBI:15378"/>
        <dbReference type="ChEBI" id="CHEBI:29033"/>
        <dbReference type="ChEBI" id="CHEBI:29034"/>
        <dbReference type="ChEBI" id="CHEBI:57783"/>
        <dbReference type="ChEBI" id="CHEBI:58349"/>
        <dbReference type="EC" id="1.16.1.9"/>
    </reaction>
</comment>
<dbReference type="GO" id="GO:0006826">
    <property type="term" value="P:iron ion transport"/>
    <property type="evidence" value="ECO:0007669"/>
    <property type="project" value="TreeGrafter"/>
</dbReference>
<evidence type="ECO:0000256" key="13">
    <source>
        <dbReference type="ARBA" id="ARBA00048483"/>
    </source>
</evidence>
<keyword evidence="4" id="KW-0813">Transport</keyword>